<dbReference type="EMBL" id="JAAVTX010000011">
    <property type="protein sequence ID" value="NKE48641.1"/>
    <property type="molecule type" value="Genomic_DNA"/>
</dbReference>
<comment type="similarity">
    <text evidence="2">Belongs to the VirD4/TraG family.</text>
</comment>
<dbReference type="RefSeq" id="WP_168055232.1">
    <property type="nucleotide sequence ID" value="NZ_JAATJR010000011.1"/>
</dbReference>
<name>A0ABX1F8C5_9PROT</name>
<evidence type="ECO:0000256" key="5">
    <source>
        <dbReference type="ARBA" id="ARBA00022989"/>
    </source>
</evidence>
<dbReference type="Pfam" id="PF02534">
    <property type="entry name" value="T4SS-DNA_transf"/>
    <property type="match status" value="1"/>
</dbReference>
<accession>A0ABX1F8C5</accession>
<dbReference type="InterPro" id="IPR051539">
    <property type="entry name" value="T4SS-coupling_protein"/>
</dbReference>
<evidence type="ECO:0000313" key="9">
    <source>
        <dbReference type="Proteomes" id="UP000765160"/>
    </source>
</evidence>
<dbReference type="PANTHER" id="PTHR37937:SF1">
    <property type="entry name" value="CONJUGATIVE TRANSFER: DNA TRANSPORT"/>
    <property type="match status" value="1"/>
</dbReference>
<evidence type="ECO:0000256" key="3">
    <source>
        <dbReference type="ARBA" id="ARBA00022475"/>
    </source>
</evidence>
<feature type="transmembrane region" description="Helical" evidence="7">
    <location>
        <begin position="20"/>
        <end position="38"/>
    </location>
</feature>
<comment type="subcellular location">
    <subcellularLocation>
        <location evidence="1">Cell membrane</location>
        <topology evidence="1">Multi-pass membrane protein</topology>
    </subcellularLocation>
</comment>
<evidence type="ECO:0000256" key="2">
    <source>
        <dbReference type="ARBA" id="ARBA00008806"/>
    </source>
</evidence>
<evidence type="ECO:0000256" key="7">
    <source>
        <dbReference type="SAM" id="Phobius"/>
    </source>
</evidence>
<gene>
    <name evidence="8" type="ORF">HB662_27995</name>
</gene>
<keyword evidence="5 7" id="KW-1133">Transmembrane helix</keyword>
<organism evidence="8 9">
    <name type="scientific">Falsiroseomonas frigidaquae</name>
    <dbReference type="NCBI Taxonomy" id="487318"/>
    <lineage>
        <taxon>Bacteria</taxon>
        <taxon>Pseudomonadati</taxon>
        <taxon>Pseudomonadota</taxon>
        <taxon>Alphaproteobacteria</taxon>
        <taxon>Acetobacterales</taxon>
        <taxon>Roseomonadaceae</taxon>
        <taxon>Falsiroseomonas</taxon>
    </lineage>
</organism>
<protein>
    <submittedName>
        <fullName evidence="8">Type IV secretory system conjugative DNA transfer family protein</fullName>
    </submittedName>
</protein>
<dbReference type="SUPFAM" id="SSF52540">
    <property type="entry name" value="P-loop containing nucleoside triphosphate hydrolases"/>
    <property type="match status" value="1"/>
</dbReference>
<dbReference type="InterPro" id="IPR003688">
    <property type="entry name" value="TraG/VirD4"/>
</dbReference>
<keyword evidence="4 7" id="KW-0812">Transmembrane</keyword>
<sequence>MTQSTNAMRKVRPRVRSGPVNRSFIVAGACFAVAAWTAPDPQSGGIQRFYHWLSITCGAVCTAQGLRLLARDYRTRRDLAISERLTDDHGSARQSSAAERAARGMRVFEHGELLGLDDKGRPVWRPAKAPFMLWESPPGGFRTVAGVMGSIMHRAQLGFSVMVPDIKEELAVMLARKLRGRGHEVWIISPSRHHTDLVGETAVNPYQPVLDALYGNDEERKDAVKLAAEFAGIHYPIKGDEKNPYFAHGSRRAILIVILSTAVIDPARCTPTAVYRLLADPAAFLKRCEEIDEAWQSPRGRDPVLEVLKTEARNMLHRAAKNEENFASFLEGASQRLLTFNPAGHLGDYGREAIHNLKAIRERQIIVFIMAPLSHMRDFADFISLVNHNIIAACKAVPAGHPVHIVGEEALNYRFHDLVSDLETMRQLGVTADFYIQSFVGLELRYGKEAAAAIEAYSDVRVYAGLNSLARAKHVSDQLSNATIRTQDYSYRTSVDQISLSSREIGRPLMKPDEVLAMPRDEAWVFVRGMHPVRVKLVHYGQVAPWRDWVDESPITGTKLYGAPIVHVDYPEKESGIGRP</sequence>
<dbReference type="PANTHER" id="PTHR37937">
    <property type="entry name" value="CONJUGATIVE TRANSFER: DNA TRANSPORT"/>
    <property type="match status" value="1"/>
</dbReference>
<keyword evidence="6 7" id="KW-0472">Membrane</keyword>
<keyword evidence="9" id="KW-1185">Reference proteome</keyword>
<proteinExistence type="inferred from homology"/>
<dbReference type="Proteomes" id="UP000765160">
    <property type="component" value="Unassembled WGS sequence"/>
</dbReference>
<evidence type="ECO:0000313" key="8">
    <source>
        <dbReference type="EMBL" id="NKE48641.1"/>
    </source>
</evidence>
<keyword evidence="3" id="KW-1003">Cell membrane</keyword>
<reference evidence="8 9" key="1">
    <citation type="submission" date="2020-03" db="EMBL/GenBank/DDBJ databases">
        <title>Roseomonas selenitidurans sp. nov. isolated from soil.</title>
        <authorList>
            <person name="Liu H."/>
        </authorList>
    </citation>
    <scope>NUCLEOTIDE SEQUENCE [LARGE SCALE GENOMIC DNA]</scope>
    <source>
        <strain evidence="8 9">JCM 15073</strain>
    </source>
</reference>
<evidence type="ECO:0000256" key="1">
    <source>
        <dbReference type="ARBA" id="ARBA00004651"/>
    </source>
</evidence>
<evidence type="ECO:0000256" key="4">
    <source>
        <dbReference type="ARBA" id="ARBA00022692"/>
    </source>
</evidence>
<dbReference type="Gene3D" id="3.40.50.300">
    <property type="entry name" value="P-loop containing nucleotide triphosphate hydrolases"/>
    <property type="match status" value="1"/>
</dbReference>
<evidence type="ECO:0000256" key="6">
    <source>
        <dbReference type="ARBA" id="ARBA00023136"/>
    </source>
</evidence>
<comment type="caution">
    <text evidence="8">The sequence shown here is derived from an EMBL/GenBank/DDBJ whole genome shotgun (WGS) entry which is preliminary data.</text>
</comment>
<dbReference type="InterPro" id="IPR027417">
    <property type="entry name" value="P-loop_NTPase"/>
</dbReference>